<dbReference type="InterPro" id="IPR000121">
    <property type="entry name" value="PEP_util_C"/>
</dbReference>
<evidence type="ECO:0000256" key="2">
    <source>
        <dbReference type="ARBA" id="ARBA00002988"/>
    </source>
</evidence>
<evidence type="ECO:0000256" key="9">
    <source>
        <dbReference type="ARBA" id="ARBA00022741"/>
    </source>
</evidence>
<dbReference type="InterPro" id="IPR023151">
    <property type="entry name" value="PEP_util_CS"/>
</dbReference>
<dbReference type="Gene3D" id="3.30.470.20">
    <property type="entry name" value="ATP-grasp fold, B domain"/>
    <property type="match status" value="1"/>
</dbReference>
<evidence type="ECO:0000256" key="5">
    <source>
        <dbReference type="ARBA" id="ARBA00011996"/>
    </source>
</evidence>
<dbReference type="PROSITE" id="PS00742">
    <property type="entry name" value="PEP_ENZYMES_2"/>
    <property type="match status" value="1"/>
</dbReference>
<evidence type="ECO:0000256" key="3">
    <source>
        <dbReference type="ARBA" id="ARBA00004742"/>
    </source>
</evidence>
<organism evidence="18 19">
    <name type="scientific">Microcystis aeruginosa NIES-44</name>
    <dbReference type="NCBI Taxonomy" id="449439"/>
    <lineage>
        <taxon>Bacteria</taxon>
        <taxon>Bacillati</taxon>
        <taxon>Cyanobacteriota</taxon>
        <taxon>Cyanophyceae</taxon>
        <taxon>Oscillatoriophycideae</taxon>
        <taxon>Chroococcales</taxon>
        <taxon>Microcystaceae</taxon>
        <taxon>Microcystis</taxon>
    </lineage>
</organism>
<keyword evidence="7 18" id="KW-0808">Transferase</keyword>
<dbReference type="InterPro" id="IPR013815">
    <property type="entry name" value="ATP_grasp_subdomain_1"/>
</dbReference>
<evidence type="ECO:0000256" key="13">
    <source>
        <dbReference type="ARBA" id="ARBA00033470"/>
    </source>
</evidence>
<keyword evidence="18" id="KW-0670">Pyruvate</keyword>
<evidence type="ECO:0000259" key="17">
    <source>
        <dbReference type="Pfam" id="PF02896"/>
    </source>
</evidence>
<dbReference type="PANTHER" id="PTHR43030">
    <property type="entry name" value="PHOSPHOENOLPYRUVATE SYNTHASE"/>
    <property type="match status" value="1"/>
</dbReference>
<evidence type="ECO:0000256" key="11">
    <source>
        <dbReference type="ARBA" id="ARBA00022840"/>
    </source>
</evidence>
<dbReference type="InterPro" id="IPR006319">
    <property type="entry name" value="PEP_synth"/>
</dbReference>
<dbReference type="Pfam" id="PF01326">
    <property type="entry name" value="PPDK_N"/>
    <property type="match status" value="1"/>
</dbReference>
<dbReference type="InterPro" id="IPR002192">
    <property type="entry name" value="PPDK_AMP/ATP-bd"/>
</dbReference>
<evidence type="ECO:0000256" key="6">
    <source>
        <dbReference type="ARBA" id="ARBA00021623"/>
    </source>
</evidence>
<evidence type="ECO:0000256" key="7">
    <source>
        <dbReference type="ARBA" id="ARBA00022679"/>
    </source>
</evidence>
<evidence type="ECO:0000256" key="8">
    <source>
        <dbReference type="ARBA" id="ARBA00022723"/>
    </source>
</evidence>
<evidence type="ECO:0000313" key="19">
    <source>
        <dbReference type="Proteomes" id="UP000030321"/>
    </source>
</evidence>
<dbReference type="UniPathway" id="UPA00138"/>
<evidence type="ECO:0000313" key="18">
    <source>
        <dbReference type="EMBL" id="GAL92914.1"/>
    </source>
</evidence>
<dbReference type="InterPro" id="IPR008279">
    <property type="entry name" value="PEP-util_enz_mobile_dom"/>
</dbReference>
<dbReference type="Proteomes" id="UP000030321">
    <property type="component" value="Unassembled WGS sequence"/>
</dbReference>
<comment type="pathway">
    <text evidence="3">Carbohydrate biosynthesis; gluconeogenesis.</text>
</comment>
<dbReference type="Gene3D" id="3.50.30.10">
    <property type="entry name" value="Phosphohistidine domain"/>
    <property type="match status" value="1"/>
</dbReference>
<dbReference type="GO" id="GO:0006094">
    <property type="term" value="P:gluconeogenesis"/>
    <property type="evidence" value="ECO:0007669"/>
    <property type="project" value="UniProtKB-UniPathway"/>
</dbReference>
<gene>
    <name evidence="18" type="ORF">N44_01601</name>
</gene>
<dbReference type="Pfam" id="PF00391">
    <property type="entry name" value="PEP-utilizers"/>
    <property type="match status" value="1"/>
</dbReference>
<keyword evidence="11" id="KW-0067">ATP-binding</keyword>
<evidence type="ECO:0000256" key="1">
    <source>
        <dbReference type="ARBA" id="ARBA00001946"/>
    </source>
</evidence>
<dbReference type="Gene3D" id="3.30.1490.20">
    <property type="entry name" value="ATP-grasp fold, A domain"/>
    <property type="match status" value="1"/>
</dbReference>
<dbReference type="SUPFAM" id="SSF56059">
    <property type="entry name" value="Glutathione synthetase ATP-binding domain-like"/>
    <property type="match status" value="1"/>
</dbReference>
<comment type="function">
    <text evidence="2">Catalyzes the phosphorylation of pyruvate to phosphoenolpyruvate.</text>
</comment>
<dbReference type="Gene3D" id="3.20.20.60">
    <property type="entry name" value="Phosphoenolpyruvate-binding domains"/>
    <property type="match status" value="1"/>
</dbReference>
<dbReference type="InterPro" id="IPR036637">
    <property type="entry name" value="Phosphohistidine_dom_sf"/>
</dbReference>
<reference evidence="19" key="1">
    <citation type="journal article" date="2015" name="Genome">
        <title>Whole Genome Sequence of the Non-Microcystin-Producing Microcystis aeruginosa Strain NIES-44.</title>
        <authorList>
            <person name="Okano K."/>
            <person name="Miyata N."/>
            <person name="Ozaki Y."/>
        </authorList>
    </citation>
    <scope>NUCLEOTIDE SEQUENCE [LARGE SCALE GENOMIC DNA]</scope>
    <source>
        <strain evidence="19">NIES-44</strain>
    </source>
</reference>
<dbReference type="SUPFAM" id="SSF52009">
    <property type="entry name" value="Phosphohistidine domain"/>
    <property type="match status" value="1"/>
</dbReference>
<proteinExistence type="inferred from homology"/>
<dbReference type="Pfam" id="PF02896">
    <property type="entry name" value="PEP-utilizers_C"/>
    <property type="match status" value="1"/>
</dbReference>
<comment type="cofactor">
    <cofactor evidence="1">
        <name>Mg(2+)</name>
        <dbReference type="ChEBI" id="CHEBI:18420"/>
    </cofactor>
</comment>
<evidence type="ECO:0000256" key="4">
    <source>
        <dbReference type="ARBA" id="ARBA00007837"/>
    </source>
</evidence>
<dbReference type="SUPFAM" id="SSF51621">
    <property type="entry name" value="Phosphoenolpyruvate/pyruvate domain"/>
    <property type="match status" value="1"/>
</dbReference>
<evidence type="ECO:0000259" key="15">
    <source>
        <dbReference type="Pfam" id="PF00391"/>
    </source>
</evidence>
<dbReference type="EMBL" id="BBPA01000030">
    <property type="protein sequence ID" value="GAL92914.1"/>
    <property type="molecule type" value="Genomic_DNA"/>
</dbReference>
<evidence type="ECO:0000256" key="12">
    <source>
        <dbReference type="ARBA" id="ARBA00022842"/>
    </source>
</evidence>
<dbReference type="GO" id="GO:0005524">
    <property type="term" value="F:ATP binding"/>
    <property type="evidence" value="ECO:0007669"/>
    <property type="project" value="UniProtKB-KW"/>
</dbReference>
<dbReference type="EC" id="2.7.9.2" evidence="5"/>
<dbReference type="AlphaFoldDB" id="A0A0A1VTM5"/>
<keyword evidence="8" id="KW-0479">Metal-binding</keyword>
<sequence>MTILCWLDRISASDRPLVGEKAFIASELHQRGYPIIRGFAIFNRIFAEFLETINKADSFLTDFPQSSLYLDVDNAKALQLVAKESRRAILQAEIPPLWLEELGAAVAQLSMDTLVWRFSLPANLARRTLGLFSAPISGIKADNLENALKQAWAELFTARSLFYWRKMGIGLENIQLSLLVQPLLPANCAGNLLINEDNWKIQAVWGLVHSLVNGEVAPDTYIIDRSGQLRSRQLGNKSRAYYLNSDSNLLAPQLLAPSLQESYCLDNFALDRLCQLAQSLLTEKPTLTSIEWLMMLDGQIYILNCHSQEITATTCHYPLRGLGASPGLASGVAKVISNFDSPEANFQDCILVTTNLPPKKLPHLRQIRAMITEQGGLTSHGAILARELAIPAVVGVKNATEIIRSGEIILVDGTRGIISLASQEQISLPPPPPRETDGTAIATRLMVNLSQTESIAGIQELPIDGIGLLRSEWMILELLSQRNLEEWLTPEHQEALLERLSDLIAQFALSIQPKPLFYRSFDAQHSTKDSRGTHGYILDPTLFDLELQALRRVQTTSATNINLLLPFVRGVEEFIFCRQRVQSALLTQVPSFQLGIMVEVPGVIFQLRDYVQAGVQLLAIGTNDLTQLLLGSDREHFSEYFNARHPAVRAALKQIITQAKVLQIPCSVCGMAIVQYPEIIDDLIAWGVTSLSVDREAVLATREAIVRAERRFLLENSR</sequence>
<comment type="caution">
    <text evidence="18">The sequence shown here is derived from an EMBL/GenBank/DDBJ whole genome shotgun (WGS) entry which is preliminary data.</text>
</comment>
<dbReference type="PANTHER" id="PTHR43030:SF1">
    <property type="entry name" value="PHOSPHOENOLPYRUVATE SYNTHASE"/>
    <property type="match status" value="1"/>
</dbReference>
<protein>
    <recommendedName>
        <fullName evidence="6">Phosphoenolpyruvate synthase</fullName>
        <ecNumber evidence="5">2.7.9.2</ecNumber>
    </recommendedName>
    <alternativeName>
        <fullName evidence="13">Pyruvate, water dikinase</fullName>
    </alternativeName>
</protein>
<keyword evidence="9" id="KW-0547">Nucleotide-binding</keyword>
<evidence type="ECO:0000256" key="10">
    <source>
        <dbReference type="ARBA" id="ARBA00022777"/>
    </source>
</evidence>
<evidence type="ECO:0000256" key="14">
    <source>
        <dbReference type="ARBA" id="ARBA00047700"/>
    </source>
</evidence>
<comment type="catalytic activity">
    <reaction evidence="14">
        <text>pyruvate + ATP + H2O = phosphoenolpyruvate + AMP + phosphate + 2 H(+)</text>
        <dbReference type="Rhea" id="RHEA:11364"/>
        <dbReference type="ChEBI" id="CHEBI:15361"/>
        <dbReference type="ChEBI" id="CHEBI:15377"/>
        <dbReference type="ChEBI" id="CHEBI:15378"/>
        <dbReference type="ChEBI" id="CHEBI:30616"/>
        <dbReference type="ChEBI" id="CHEBI:43474"/>
        <dbReference type="ChEBI" id="CHEBI:58702"/>
        <dbReference type="ChEBI" id="CHEBI:456215"/>
        <dbReference type="EC" id="2.7.9.2"/>
    </reaction>
</comment>
<keyword evidence="12" id="KW-0460">Magnesium</keyword>
<dbReference type="InterPro" id="IPR015813">
    <property type="entry name" value="Pyrv/PenolPyrv_kinase-like_dom"/>
</dbReference>
<dbReference type="RefSeq" id="WP_045358655.1">
    <property type="nucleotide sequence ID" value="NZ_BBPA01000030.1"/>
</dbReference>
<dbReference type="GO" id="GO:0008986">
    <property type="term" value="F:pyruvate, water dikinase activity"/>
    <property type="evidence" value="ECO:0007669"/>
    <property type="project" value="UniProtKB-EC"/>
</dbReference>
<dbReference type="GO" id="GO:0046872">
    <property type="term" value="F:metal ion binding"/>
    <property type="evidence" value="ECO:0007669"/>
    <property type="project" value="UniProtKB-KW"/>
</dbReference>
<dbReference type="InterPro" id="IPR040442">
    <property type="entry name" value="Pyrv_kinase-like_dom_sf"/>
</dbReference>
<feature type="domain" description="Pyruvate phosphate dikinase AMP/ATP-binding" evidence="16">
    <location>
        <begin position="16"/>
        <end position="310"/>
    </location>
</feature>
<evidence type="ECO:0000259" key="16">
    <source>
        <dbReference type="Pfam" id="PF01326"/>
    </source>
</evidence>
<comment type="similarity">
    <text evidence="4">Belongs to the PEP-utilizing enzyme family.</text>
</comment>
<keyword evidence="10" id="KW-0418">Kinase</keyword>
<feature type="domain" description="PEP-utilising enzyme C-terminal" evidence="17">
    <location>
        <begin position="441"/>
        <end position="708"/>
    </location>
</feature>
<accession>A0A0A1VTM5</accession>
<feature type="domain" description="PEP-utilising enzyme mobile" evidence="15">
    <location>
        <begin position="348"/>
        <end position="416"/>
    </location>
</feature>
<name>A0A0A1VTM5_MICAE</name>